<dbReference type="Proteomes" id="UP001642483">
    <property type="component" value="Unassembled WGS sequence"/>
</dbReference>
<dbReference type="InterPro" id="IPR004031">
    <property type="entry name" value="PMP22/EMP/MP20/Claudin"/>
</dbReference>
<evidence type="ECO:0000256" key="1">
    <source>
        <dbReference type="ARBA" id="ARBA00004435"/>
    </source>
</evidence>
<evidence type="ECO:0008006" key="13">
    <source>
        <dbReference type="Google" id="ProtNLM"/>
    </source>
</evidence>
<dbReference type="Gene3D" id="1.20.140.150">
    <property type="match status" value="1"/>
</dbReference>
<evidence type="ECO:0000256" key="10">
    <source>
        <dbReference type="SAM" id="Phobius"/>
    </source>
</evidence>
<keyword evidence="9 10" id="KW-0472">Membrane</keyword>
<evidence type="ECO:0000256" key="6">
    <source>
        <dbReference type="ARBA" id="ARBA00022692"/>
    </source>
</evidence>
<keyword evidence="12" id="KW-1185">Reference proteome</keyword>
<evidence type="ECO:0000256" key="2">
    <source>
        <dbReference type="ARBA" id="ARBA00004651"/>
    </source>
</evidence>
<name>A0ABP0FAA0_CLALP</name>
<evidence type="ECO:0000256" key="7">
    <source>
        <dbReference type="ARBA" id="ARBA00022949"/>
    </source>
</evidence>
<sequence>MANSSLQVIGVVLSLAAGFCTILAVILPEWRKNDPTNEVIETVIRHQGIFLKCVSFPTGLYQCDGYDSLILGLPQKIQVARGLGLTAVAFLFFALVLSIFGMECTRCMEGSNRTKTRVALVGAIFWILSALSIGIAVSFYAHGVQEEFALADAVANQLGQDNVGNTYVFGTSLFLGWGAMVAGILGGAVMLCGSFYVEEEEEEYWNKGPVGKGVRRMQNSFRQSYRAVRGRVDRNAEYV</sequence>
<evidence type="ECO:0000313" key="11">
    <source>
        <dbReference type="EMBL" id="CAK8675127.1"/>
    </source>
</evidence>
<reference evidence="11 12" key="1">
    <citation type="submission" date="2024-02" db="EMBL/GenBank/DDBJ databases">
        <authorList>
            <person name="Daric V."/>
            <person name="Darras S."/>
        </authorList>
    </citation>
    <scope>NUCLEOTIDE SEQUENCE [LARGE SCALE GENOMIC DNA]</scope>
</reference>
<comment type="caution">
    <text evidence="11">The sequence shown here is derived from an EMBL/GenBank/DDBJ whole genome shotgun (WGS) entry which is preliminary data.</text>
</comment>
<dbReference type="PANTHER" id="PTHR12002">
    <property type="entry name" value="CLAUDIN"/>
    <property type="match status" value="1"/>
</dbReference>
<dbReference type="InterPro" id="IPR006187">
    <property type="entry name" value="Claudin"/>
</dbReference>
<feature type="transmembrane region" description="Helical" evidence="10">
    <location>
        <begin position="79"/>
        <end position="100"/>
    </location>
</feature>
<dbReference type="Pfam" id="PF00822">
    <property type="entry name" value="PMP22_Claudin"/>
    <property type="match status" value="1"/>
</dbReference>
<evidence type="ECO:0000256" key="4">
    <source>
        <dbReference type="ARBA" id="ARBA00022427"/>
    </source>
</evidence>
<keyword evidence="7" id="KW-0965">Cell junction</keyword>
<gene>
    <name evidence="11" type="ORF">CVLEPA_LOCUS4745</name>
</gene>
<evidence type="ECO:0000256" key="9">
    <source>
        <dbReference type="ARBA" id="ARBA00023136"/>
    </source>
</evidence>
<organism evidence="11 12">
    <name type="scientific">Clavelina lepadiformis</name>
    <name type="common">Light-bulb sea squirt</name>
    <name type="synonym">Ascidia lepadiformis</name>
    <dbReference type="NCBI Taxonomy" id="159417"/>
    <lineage>
        <taxon>Eukaryota</taxon>
        <taxon>Metazoa</taxon>
        <taxon>Chordata</taxon>
        <taxon>Tunicata</taxon>
        <taxon>Ascidiacea</taxon>
        <taxon>Aplousobranchia</taxon>
        <taxon>Clavelinidae</taxon>
        <taxon>Clavelina</taxon>
    </lineage>
</organism>
<dbReference type="PRINTS" id="PR01077">
    <property type="entry name" value="CLAUDIN"/>
</dbReference>
<feature type="transmembrane region" description="Helical" evidence="10">
    <location>
        <begin position="7"/>
        <end position="27"/>
    </location>
</feature>
<accession>A0ABP0FAA0</accession>
<feature type="transmembrane region" description="Helical" evidence="10">
    <location>
        <begin position="120"/>
        <end position="141"/>
    </location>
</feature>
<keyword evidence="4" id="KW-0796">Tight junction</keyword>
<comment type="similarity">
    <text evidence="3">Belongs to the claudin family.</text>
</comment>
<protein>
    <recommendedName>
        <fullName evidence="13">Claudin</fullName>
    </recommendedName>
</protein>
<evidence type="ECO:0000256" key="3">
    <source>
        <dbReference type="ARBA" id="ARBA00008295"/>
    </source>
</evidence>
<comment type="subcellular location">
    <subcellularLocation>
        <location evidence="1">Cell junction</location>
        <location evidence="1">Tight junction</location>
    </subcellularLocation>
    <subcellularLocation>
        <location evidence="2">Cell membrane</location>
        <topology evidence="2">Multi-pass membrane protein</topology>
    </subcellularLocation>
</comment>
<keyword evidence="5" id="KW-1003">Cell membrane</keyword>
<dbReference type="EMBL" id="CAWYQH010000013">
    <property type="protein sequence ID" value="CAK8675127.1"/>
    <property type="molecule type" value="Genomic_DNA"/>
</dbReference>
<evidence type="ECO:0000313" key="12">
    <source>
        <dbReference type="Proteomes" id="UP001642483"/>
    </source>
</evidence>
<keyword evidence="8 10" id="KW-1133">Transmembrane helix</keyword>
<proteinExistence type="inferred from homology"/>
<evidence type="ECO:0000256" key="8">
    <source>
        <dbReference type="ARBA" id="ARBA00022989"/>
    </source>
</evidence>
<evidence type="ECO:0000256" key="5">
    <source>
        <dbReference type="ARBA" id="ARBA00022475"/>
    </source>
</evidence>
<keyword evidence="6 10" id="KW-0812">Transmembrane</keyword>
<feature type="transmembrane region" description="Helical" evidence="10">
    <location>
        <begin position="174"/>
        <end position="197"/>
    </location>
</feature>